<evidence type="ECO:0000256" key="1">
    <source>
        <dbReference type="ARBA" id="ARBA00023002"/>
    </source>
</evidence>
<keyword evidence="1" id="KW-0560">Oxidoreductase</keyword>
<dbReference type="InterPro" id="IPR050740">
    <property type="entry name" value="Aldehyde_DH_Superfamily"/>
</dbReference>
<gene>
    <name evidence="3" type="ORF">N865_12920</name>
</gene>
<dbReference type="InterPro" id="IPR016161">
    <property type="entry name" value="Ald_DH/histidinol_DH"/>
</dbReference>
<dbReference type="OrthoDB" id="9770537at2"/>
<reference evidence="3 4" key="1">
    <citation type="submission" date="2013-08" db="EMBL/GenBank/DDBJ databases">
        <title>Intrasporangium oryzae NRRL B-24470.</title>
        <authorList>
            <person name="Liu H."/>
            <person name="Wang G."/>
        </authorList>
    </citation>
    <scope>NUCLEOTIDE SEQUENCE [LARGE SCALE GENOMIC DNA]</scope>
    <source>
        <strain evidence="3 4">NRRL B-24470</strain>
    </source>
</reference>
<dbReference type="PANTHER" id="PTHR43353">
    <property type="entry name" value="SUCCINATE-SEMIALDEHYDE DEHYDROGENASE, MITOCHONDRIAL"/>
    <property type="match status" value="1"/>
</dbReference>
<dbReference type="InterPro" id="IPR015590">
    <property type="entry name" value="Aldehyde_DH_dom"/>
</dbReference>
<accession>W9G2M3</accession>
<dbReference type="EMBL" id="AWSA01000049">
    <property type="protein sequence ID" value="EWT00250.1"/>
    <property type="molecule type" value="Genomic_DNA"/>
</dbReference>
<dbReference type="PATRIC" id="fig|1386089.3.peg.3510"/>
<dbReference type="SUPFAM" id="SSF53720">
    <property type="entry name" value="ALDH-like"/>
    <property type="match status" value="1"/>
</dbReference>
<evidence type="ECO:0000313" key="4">
    <source>
        <dbReference type="Proteomes" id="UP000019489"/>
    </source>
</evidence>
<dbReference type="eggNOG" id="COG1012">
    <property type="taxonomic scope" value="Bacteria"/>
</dbReference>
<evidence type="ECO:0000313" key="3">
    <source>
        <dbReference type="EMBL" id="EWT00250.1"/>
    </source>
</evidence>
<organism evidence="3 4">
    <name type="scientific">Intrasporangium oryzae NRRL B-24470</name>
    <dbReference type="NCBI Taxonomy" id="1386089"/>
    <lineage>
        <taxon>Bacteria</taxon>
        <taxon>Bacillati</taxon>
        <taxon>Actinomycetota</taxon>
        <taxon>Actinomycetes</taxon>
        <taxon>Micrococcales</taxon>
        <taxon>Intrasporangiaceae</taxon>
        <taxon>Intrasporangium</taxon>
    </lineage>
</organism>
<dbReference type="Gene3D" id="3.40.309.10">
    <property type="entry name" value="Aldehyde Dehydrogenase, Chain A, domain 2"/>
    <property type="match status" value="1"/>
</dbReference>
<protein>
    <submittedName>
        <fullName evidence="3">Aldehyde dehydrogenase</fullName>
    </submittedName>
</protein>
<dbReference type="STRING" id="1386089.N865_12920"/>
<feature type="domain" description="Aldehyde dehydrogenase" evidence="2">
    <location>
        <begin position="6"/>
        <end position="402"/>
    </location>
</feature>
<evidence type="ECO:0000259" key="2">
    <source>
        <dbReference type="Pfam" id="PF00171"/>
    </source>
</evidence>
<sequence length="512" mass="51730">MEISWDPRTGTPVGETPTTSAEQVEATLAAAAAAARVVASVAPGQRAEWLRAVAEAIEQPDVASELVTIADRETALGLPRLQSELARAAAQLRFYADVAEEGSYLRATIDGRTATSPDLARVQVPLGPVAVFGASNFPFGFGVLGNDTASALAAGCPVVAKAHPAHPQLSARLAEVAAAALAAAGAPAGTFALVAGFAAGTTLVTSRHTAAVAFTGSQRGGLALWRLANEREVVIPVFAEMGTVNPVVVTRAAVVRLDAIAAGAVASFTLGAGQFCTKPGLLLAPAGSKAAARIGAALEAAAPSAWHLTGDIAAAATTGVAELTAAGATVVSEVPAPATGWGARPTVLSAPVAALTRGSRLLEECFGPVLVVAEYADDKELDHALGELQGALAASIMTSGADDPETPGLIARLAGLAGRVAVDEWPTGVAWTWAQQHGGPWPATSAPGATSVGAAALDRFTRPVAFQNTPHHTLPPALQAANPWRLPRRVDGRMVLVPDVDETAASGRGPSS</sequence>
<dbReference type="InterPro" id="IPR016162">
    <property type="entry name" value="Ald_DH_N"/>
</dbReference>
<comment type="caution">
    <text evidence="3">The sequence shown here is derived from an EMBL/GenBank/DDBJ whole genome shotgun (WGS) entry which is preliminary data.</text>
</comment>
<dbReference type="PANTHER" id="PTHR43353:SF3">
    <property type="entry name" value="ALDEHYDE DEHYDROGENASE-RELATED"/>
    <property type="match status" value="1"/>
</dbReference>
<name>W9G2M3_9MICO</name>
<dbReference type="InterPro" id="IPR016163">
    <property type="entry name" value="Ald_DH_C"/>
</dbReference>
<dbReference type="Proteomes" id="UP000019489">
    <property type="component" value="Unassembled WGS sequence"/>
</dbReference>
<dbReference type="GO" id="GO:0016620">
    <property type="term" value="F:oxidoreductase activity, acting on the aldehyde or oxo group of donors, NAD or NADP as acceptor"/>
    <property type="evidence" value="ECO:0007669"/>
    <property type="project" value="InterPro"/>
</dbReference>
<proteinExistence type="predicted"/>
<dbReference type="Gene3D" id="3.40.605.10">
    <property type="entry name" value="Aldehyde Dehydrogenase, Chain A, domain 1"/>
    <property type="match status" value="1"/>
</dbReference>
<dbReference type="Pfam" id="PF00171">
    <property type="entry name" value="Aldedh"/>
    <property type="match status" value="1"/>
</dbReference>
<keyword evidence="4" id="KW-1185">Reference proteome</keyword>
<dbReference type="AlphaFoldDB" id="W9G2M3"/>